<evidence type="ECO:0000256" key="1">
    <source>
        <dbReference type="SAM" id="Phobius"/>
    </source>
</evidence>
<dbReference type="AlphaFoldDB" id="A0A1N7Q2R9"/>
<keyword evidence="1" id="KW-1133">Transmembrane helix</keyword>
<dbReference type="Proteomes" id="UP000186026">
    <property type="component" value="Unassembled WGS sequence"/>
</dbReference>
<feature type="transmembrane region" description="Helical" evidence="1">
    <location>
        <begin position="81"/>
        <end position="100"/>
    </location>
</feature>
<feature type="transmembrane region" description="Helical" evidence="1">
    <location>
        <begin position="157"/>
        <end position="178"/>
    </location>
</feature>
<keyword evidence="1" id="KW-0472">Membrane</keyword>
<feature type="transmembrane region" description="Helical" evidence="1">
    <location>
        <begin position="12"/>
        <end position="31"/>
    </location>
</feature>
<protein>
    <recommendedName>
        <fullName evidence="4">PAP2 superfamily protein</fullName>
    </recommendedName>
</protein>
<name>A0A1N7Q2R9_9BACT</name>
<feature type="transmembrane region" description="Helical" evidence="1">
    <location>
        <begin position="185"/>
        <end position="205"/>
    </location>
</feature>
<gene>
    <name evidence="2" type="ORF">SAMN05421761_12520</name>
</gene>
<evidence type="ECO:0008006" key="4">
    <source>
        <dbReference type="Google" id="ProtNLM"/>
    </source>
</evidence>
<reference evidence="3" key="1">
    <citation type="submission" date="2017-01" db="EMBL/GenBank/DDBJ databases">
        <authorList>
            <person name="Varghese N."/>
            <person name="Submissions S."/>
        </authorList>
    </citation>
    <scope>NUCLEOTIDE SEQUENCE [LARGE SCALE GENOMIC DNA]</scope>
    <source>
        <strain evidence="3">DSM 46698</strain>
    </source>
</reference>
<feature type="transmembrane region" description="Helical" evidence="1">
    <location>
        <begin position="106"/>
        <end position="128"/>
    </location>
</feature>
<dbReference type="OrthoDB" id="9786064at2"/>
<keyword evidence="1" id="KW-0812">Transmembrane</keyword>
<evidence type="ECO:0000313" key="2">
    <source>
        <dbReference type="EMBL" id="SIT16897.1"/>
    </source>
</evidence>
<feature type="transmembrane region" description="Helical" evidence="1">
    <location>
        <begin position="135"/>
        <end position="151"/>
    </location>
</feature>
<dbReference type="STRING" id="529505.SAMN05421761_12520"/>
<feature type="transmembrane region" description="Helical" evidence="1">
    <location>
        <begin position="43"/>
        <end position="61"/>
    </location>
</feature>
<evidence type="ECO:0000313" key="3">
    <source>
        <dbReference type="Proteomes" id="UP000186026"/>
    </source>
</evidence>
<dbReference type="EMBL" id="FTOP01000025">
    <property type="protein sequence ID" value="SIT16897.1"/>
    <property type="molecule type" value="Genomic_DNA"/>
</dbReference>
<dbReference type="Gene3D" id="1.20.144.10">
    <property type="entry name" value="Phosphatidic acid phosphatase type 2/haloperoxidase"/>
    <property type="match status" value="1"/>
</dbReference>
<organism evidence="2 3">
    <name type="scientific">Belliella pelovolcani</name>
    <dbReference type="NCBI Taxonomy" id="529505"/>
    <lineage>
        <taxon>Bacteria</taxon>
        <taxon>Pseudomonadati</taxon>
        <taxon>Bacteroidota</taxon>
        <taxon>Cytophagia</taxon>
        <taxon>Cytophagales</taxon>
        <taxon>Cyclobacteriaceae</taxon>
        <taxon>Belliella</taxon>
    </lineage>
</organism>
<sequence length="206" mass="23112">MYRKISEIISAVFQPLLMPSLIVGFLLFVLPESEIAGGPNKPLIFLVVVANTFVIPLAILFVMRYNKVIPSLKMEDRKDRVFPFSMISLLYMVTAYAFYVKDWMDYKLIFILFIITICLILLTSISFFWKISAHMLGVGGLLGIILAYSLILSGFNLLYPVLGAIILTGAVGTARLYLNAHTPAQVWAGFLLGFLVCFGSFYMVWA</sequence>
<proteinExistence type="predicted"/>
<accession>A0A1N7Q2R9</accession>
<keyword evidence="3" id="KW-1185">Reference proteome</keyword>